<name>A0ABS8UUV1_DATST</name>
<feature type="non-terminal residue" evidence="1">
    <location>
        <position position="1"/>
    </location>
</feature>
<organism evidence="1 2">
    <name type="scientific">Datura stramonium</name>
    <name type="common">Jimsonweed</name>
    <name type="synonym">Common thornapple</name>
    <dbReference type="NCBI Taxonomy" id="4076"/>
    <lineage>
        <taxon>Eukaryota</taxon>
        <taxon>Viridiplantae</taxon>
        <taxon>Streptophyta</taxon>
        <taxon>Embryophyta</taxon>
        <taxon>Tracheophyta</taxon>
        <taxon>Spermatophyta</taxon>
        <taxon>Magnoliopsida</taxon>
        <taxon>eudicotyledons</taxon>
        <taxon>Gunneridae</taxon>
        <taxon>Pentapetalae</taxon>
        <taxon>asterids</taxon>
        <taxon>lamiids</taxon>
        <taxon>Solanales</taxon>
        <taxon>Solanaceae</taxon>
        <taxon>Solanoideae</taxon>
        <taxon>Datureae</taxon>
        <taxon>Datura</taxon>
    </lineage>
</organism>
<dbReference type="EMBL" id="JACEIK010002558">
    <property type="protein sequence ID" value="MCD9637779.1"/>
    <property type="molecule type" value="Genomic_DNA"/>
</dbReference>
<protein>
    <submittedName>
        <fullName evidence="1">Uncharacterized protein</fullName>
    </submittedName>
</protein>
<evidence type="ECO:0000313" key="2">
    <source>
        <dbReference type="Proteomes" id="UP000823775"/>
    </source>
</evidence>
<evidence type="ECO:0000313" key="1">
    <source>
        <dbReference type="EMBL" id="MCD9637779.1"/>
    </source>
</evidence>
<sequence>RRRPDKCHNKIEVGIAQHRQHIGLDDAQACQHTGPRDAEQQWRNGLCNADPLLPTQRLQIQNPFQ</sequence>
<dbReference type="Proteomes" id="UP000823775">
    <property type="component" value="Unassembled WGS sequence"/>
</dbReference>
<gene>
    <name evidence="1" type="ORF">HAX54_021248</name>
</gene>
<reference evidence="1 2" key="1">
    <citation type="journal article" date="2021" name="BMC Genomics">
        <title>Datura genome reveals duplications of psychoactive alkaloid biosynthetic genes and high mutation rate following tissue culture.</title>
        <authorList>
            <person name="Rajewski A."/>
            <person name="Carter-House D."/>
            <person name="Stajich J."/>
            <person name="Litt A."/>
        </authorList>
    </citation>
    <scope>NUCLEOTIDE SEQUENCE [LARGE SCALE GENOMIC DNA]</scope>
    <source>
        <strain evidence="1">AR-01</strain>
    </source>
</reference>
<comment type="caution">
    <text evidence="1">The sequence shown here is derived from an EMBL/GenBank/DDBJ whole genome shotgun (WGS) entry which is preliminary data.</text>
</comment>
<feature type="non-terminal residue" evidence="1">
    <location>
        <position position="65"/>
    </location>
</feature>
<proteinExistence type="predicted"/>
<keyword evidence="2" id="KW-1185">Reference proteome</keyword>
<accession>A0ABS8UUV1</accession>